<keyword evidence="2" id="KW-1185">Reference proteome</keyword>
<comment type="caution">
    <text evidence="1">The sequence shown here is derived from an EMBL/GenBank/DDBJ whole genome shotgun (WGS) entry which is preliminary data.</text>
</comment>
<protein>
    <submittedName>
        <fullName evidence="1">Uncharacterized protein</fullName>
    </submittedName>
</protein>
<gene>
    <name evidence="1" type="ORF">CLODIP_2_CD13824</name>
</gene>
<evidence type="ECO:0000313" key="2">
    <source>
        <dbReference type="Proteomes" id="UP000494165"/>
    </source>
</evidence>
<dbReference type="EMBL" id="CADEPI010000093">
    <property type="protein sequence ID" value="CAB3374102.1"/>
    <property type="molecule type" value="Genomic_DNA"/>
</dbReference>
<accession>A0A8S1CW54</accession>
<dbReference type="Proteomes" id="UP000494165">
    <property type="component" value="Unassembled WGS sequence"/>
</dbReference>
<organism evidence="1 2">
    <name type="scientific">Cloeon dipterum</name>
    <dbReference type="NCBI Taxonomy" id="197152"/>
    <lineage>
        <taxon>Eukaryota</taxon>
        <taxon>Metazoa</taxon>
        <taxon>Ecdysozoa</taxon>
        <taxon>Arthropoda</taxon>
        <taxon>Hexapoda</taxon>
        <taxon>Insecta</taxon>
        <taxon>Pterygota</taxon>
        <taxon>Palaeoptera</taxon>
        <taxon>Ephemeroptera</taxon>
        <taxon>Pisciforma</taxon>
        <taxon>Baetidae</taxon>
        <taxon>Cloeon</taxon>
    </lineage>
</organism>
<sequence length="128" mass="14596">MLAEEILHWLVCAEWRKRSPLWSNLWEWARNKIQVTVNISNNRVEWNPGHYCFFIFCSPHSKKAEGQKIADAVERGRKKEASETISSAAPVALSYEPPAAIAVRPDQYSAANAAWPPVQWIIPQPQIT</sequence>
<evidence type="ECO:0000313" key="1">
    <source>
        <dbReference type="EMBL" id="CAB3374102.1"/>
    </source>
</evidence>
<proteinExistence type="predicted"/>
<name>A0A8S1CW54_9INSE</name>
<reference evidence="1 2" key="1">
    <citation type="submission" date="2020-04" db="EMBL/GenBank/DDBJ databases">
        <authorList>
            <person name="Alioto T."/>
            <person name="Alioto T."/>
            <person name="Gomez Garrido J."/>
        </authorList>
    </citation>
    <scope>NUCLEOTIDE SEQUENCE [LARGE SCALE GENOMIC DNA]</scope>
</reference>
<dbReference type="AlphaFoldDB" id="A0A8S1CW54"/>